<gene>
    <name evidence="1" type="ORF">ACFQ0R_00910</name>
</gene>
<keyword evidence="2" id="KW-1185">Reference proteome</keyword>
<comment type="caution">
    <text evidence="1">The sequence shown here is derived from an EMBL/GenBank/DDBJ whole genome shotgun (WGS) entry which is preliminary data.</text>
</comment>
<proteinExistence type="predicted"/>
<dbReference type="Proteomes" id="UP001597049">
    <property type="component" value="Unassembled WGS sequence"/>
</dbReference>
<organism evidence="1 2">
    <name type="scientific">Psychroflexus salinarum</name>
    <dbReference type="NCBI Taxonomy" id="546024"/>
    <lineage>
        <taxon>Bacteria</taxon>
        <taxon>Pseudomonadati</taxon>
        <taxon>Bacteroidota</taxon>
        <taxon>Flavobacteriia</taxon>
        <taxon>Flavobacteriales</taxon>
        <taxon>Flavobacteriaceae</taxon>
        <taxon>Psychroflexus</taxon>
    </lineage>
</organism>
<accession>A0ABW3GKK4</accession>
<evidence type="ECO:0000313" key="1">
    <source>
        <dbReference type="EMBL" id="MFD0931149.1"/>
    </source>
</evidence>
<name>A0ABW3GKK4_9FLAO</name>
<evidence type="ECO:0000313" key="2">
    <source>
        <dbReference type="Proteomes" id="UP001597049"/>
    </source>
</evidence>
<reference evidence="2" key="1">
    <citation type="journal article" date="2019" name="Int. J. Syst. Evol. Microbiol.">
        <title>The Global Catalogue of Microorganisms (GCM) 10K type strain sequencing project: providing services to taxonomists for standard genome sequencing and annotation.</title>
        <authorList>
            <consortium name="The Broad Institute Genomics Platform"/>
            <consortium name="The Broad Institute Genome Sequencing Center for Infectious Disease"/>
            <person name="Wu L."/>
            <person name="Ma J."/>
        </authorList>
    </citation>
    <scope>NUCLEOTIDE SEQUENCE [LARGE SCALE GENOMIC DNA]</scope>
    <source>
        <strain evidence="2">CCUG 56752</strain>
    </source>
</reference>
<dbReference type="EMBL" id="JBHTIV010000002">
    <property type="protein sequence ID" value="MFD0931149.1"/>
    <property type="molecule type" value="Genomic_DNA"/>
</dbReference>
<dbReference type="RefSeq" id="WP_379656487.1">
    <property type="nucleotide sequence ID" value="NZ_JBHTIV010000002.1"/>
</dbReference>
<sequence length="41" mass="4885">MSQIQKVEQFEEQYKVKPSYVSKRGLFDVQISGWIRFGSPY</sequence>
<protein>
    <submittedName>
        <fullName evidence="1">Uncharacterized protein</fullName>
    </submittedName>
</protein>